<feature type="compositionally biased region" description="Low complexity" evidence="6">
    <location>
        <begin position="79"/>
        <end position="93"/>
    </location>
</feature>
<evidence type="ECO:0000256" key="5">
    <source>
        <dbReference type="ARBA" id="ARBA00023242"/>
    </source>
</evidence>
<dbReference type="EMBL" id="FMWP01000014">
    <property type="protein sequence ID" value="SCZ90775.1"/>
    <property type="molecule type" value="Genomic_DNA"/>
</dbReference>
<feature type="compositionally biased region" description="Acidic residues" evidence="6">
    <location>
        <begin position="517"/>
        <end position="526"/>
    </location>
</feature>
<feature type="compositionally biased region" description="Low complexity" evidence="6">
    <location>
        <begin position="160"/>
        <end position="177"/>
    </location>
</feature>
<dbReference type="GO" id="GO:0010468">
    <property type="term" value="P:regulation of gene expression"/>
    <property type="evidence" value="ECO:0007669"/>
    <property type="project" value="UniProtKB-ARBA"/>
</dbReference>
<evidence type="ECO:0000256" key="4">
    <source>
        <dbReference type="ARBA" id="ARBA00023163"/>
    </source>
</evidence>
<dbReference type="GO" id="GO:0005654">
    <property type="term" value="C:nucleoplasm"/>
    <property type="evidence" value="ECO:0007669"/>
    <property type="project" value="UniProtKB-ARBA"/>
</dbReference>
<keyword evidence="8" id="KW-1185">Reference proteome</keyword>
<feature type="region of interest" description="Disordered" evidence="6">
    <location>
        <begin position="826"/>
        <end position="1053"/>
    </location>
</feature>
<feature type="compositionally biased region" description="Acidic residues" evidence="6">
    <location>
        <begin position="266"/>
        <end position="284"/>
    </location>
</feature>
<organism evidence="7 8">
    <name type="scientific">Microbotryum saponariae</name>
    <dbReference type="NCBI Taxonomy" id="289078"/>
    <lineage>
        <taxon>Eukaryota</taxon>
        <taxon>Fungi</taxon>
        <taxon>Dikarya</taxon>
        <taxon>Basidiomycota</taxon>
        <taxon>Pucciniomycotina</taxon>
        <taxon>Microbotryomycetes</taxon>
        <taxon>Microbotryales</taxon>
        <taxon>Microbotryaceae</taxon>
        <taxon>Microbotryum</taxon>
    </lineage>
</organism>
<feature type="compositionally biased region" description="Polar residues" evidence="6">
    <location>
        <begin position="890"/>
        <end position="911"/>
    </location>
</feature>
<sequence>MSDLTDQTSLSSDSDTDRASHAGPSGTPRTSRGRGRGKAARGRGARGARGAGTRGGSALTKRAGRGTSLPQFPPREHSSPSSQGSRSSGFVASPSPELGAPPNGQSAHGAAPSDNEEGLVNLTSGPEDDDRQSDSQNPEEDQEEEDKDVDLKDNDDADGSQSSSLSETSSLSSTGSPGPQPAGLLNESSTTNAFPIHRGLKRGRSSPLTDLSADESEKEHDRAESDEDEAPPTATSKRSRKRVVESESGSEDDATDVISSRRRQGDDDDDGSGFDDDDDDDDAAAEARAFDLGEASPALTDSNAPTRDGTPNDASRDTTPVPRGSAFTAKSRGRGRPRGAKKSFPTSGAGRGRASPKNTNTSTMALQSFLTPMRATRATVTLPPGYIEGIGSSRWPKTSQGGSHGKTTSVEPSERHASEESQSTEMTVDVEEVSATPVDDSPPPVASSSGSKREETSAEPTSTTGKGAALTAKPAELEDDTQWPMPNIALATPTEGDELVAEIAVVAPSENELVLKEEEDGSTEPEVEVRASPKPKPKATGKKGRKGKQKAALDSEVISDRPTLSKRRRLSEGEIERNAQRNTARMALLAQLAAEEQNIIDGTHPMVEAAYARLREEKRRRIAGLSRTQSWREIAHERERDASIQKVWVAWADAKDQLRMSMFTENHQSLRQLVYEEKQLPFLRDHPLLMDECQVPPTPHFRAPILEGNQAFAPRKVIHAGHYLEAPPTNKALDHSAGQLSNEEINADLAVLMNPDEVFGPPRPQASPTVLDVSPIMTAPRPVGVPVYPYAPAYYYVHASQYGSVPAGHPAPPHAYYAMPPTPATAPTPPFTHAASALGPAQHSHQHPHQHQHQHHHHHHHAHAPGPAPATPSYDHHHSHPRPMSPPVSNTKTKQATVGTLPQSRASLDGTSSSPKSQAPPSAAAAPPALFRFPGPRSASGNPSASPPAHALQHSRDRDPGTNTYPYPSMSLGSYSKTASGTHGQGVAQPQVTSYSPHPSGPYGWGALAQNSARAPSTGPTASNANKSESGQQGGTNYGVQGNGQQSHYAYWG</sequence>
<name>A0A2X0MGW8_9BASI</name>
<feature type="compositionally biased region" description="Basic residues" evidence="6">
    <location>
        <begin position="533"/>
        <end position="549"/>
    </location>
</feature>
<keyword evidence="4" id="KW-0804">Transcription</keyword>
<dbReference type="STRING" id="289078.A0A2X0MGW8"/>
<feature type="compositionally biased region" description="Basic residues" evidence="6">
    <location>
        <begin position="31"/>
        <end position="46"/>
    </location>
</feature>
<evidence type="ECO:0000256" key="1">
    <source>
        <dbReference type="ARBA" id="ARBA00004123"/>
    </source>
</evidence>
<feature type="region of interest" description="Disordered" evidence="6">
    <location>
        <begin position="508"/>
        <end position="576"/>
    </location>
</feature>
<proteinExistence type="predicted"/>
<dbReference type="Pfam" id="PF08598">
    <property type="entry name" value="Sds3"/>
    <property type="match status" value="1"/>
</dbReference>
<feature type="compositionally biased region" description="Basic residues" evidence="6">
    <location>
        <begin position="331"/>
        <end position="341"/>
    </location>
</feature>
<keyword evidence="3" id="KW-0805">Transcription regulation</keyword>
<feature type="compositionally biased region" description="Polar residues" evidence="6">
    <location>
        <begin position="1038"/>
        <end position="1053"/>
    </location>
</feature>
<feature type="compositionally biased region" description="Low complexity" evidence="6">
    <location>
        <begin position="286"/>
        <end position="295"/>
    </location>
</feature>
<keyword evidence="2" id="KW-0678">Repressor</keyword>
<comment type="subcellular location">
    <subcellularLocation>
        <location evidence="1">Nucleus</location>
    </subcellularLocation>
</comment>
<feature type="compositionally biased region" description="Low complexity" evidence="6">
    <location>
        <begin position="1"/>
        <end position="13"/>
    </location>
</feature>
<feature type="compositionally biased region" description="Acidic residues" evidence="6">
    <location>
        <begin position="126"/>
        <end position="148"/>
    </location>
</feature>
<feature type="compositionally biased region" description="Polar residues" evidence="6">
    <location>
        <begin position="395"/>
        <end position="411"/>
    </location>
</feature>
<evidence type="ECO:0000256" key="2">
    <source>
        <dbReference type="ARBA" id="ARBA00022491"/>
    </source>
</evidence>
<gene>
    <name evidence="7" type="ORF">BZ3500_MVSOF-1268-A1-R1_CHR1-3G02238</name>
</gene>
<feature type="region of interest" description="Disordered" evidence="6">
    <location>
        <begin position="1"/>
        <end position="494"/>
    </location>
</feature>
<dbReference type="Proteomes" id="UP000249723">
    <property type="component" value="Unassembled WGS sequence"/>
</dbReference>
<evidence type="ECO:0000256" key="3">
    <source>
        <dbReference type="ARBA" id="ARBA00023015"/>
    </source>
</evidence>
<feature type="compositionally biased region" description="Low complexity" evidence="6">
    <location>
        <begin position="831"/>
        <end position="843"/>
    </location>
</feature>
<evidence type="ECO:0000256" key="6">
    <source>
        <dbReference type="SAM" id="MobiDB-lite"/>
    </source>
</evidence>
<feature type="compositionally biased region" description="Basic residues" evidence="6">
    <location>
        <begin position="844"/>
        <end position="863"/>
    </location>
</feature>
<feature type="compositionally biased region" description="Low complexity" evidence="6">
    <location>
        <begin position="912"/>
        <end position="951"/>
    </location>
</feature>
<feature type="compositionally biased region" description="Polar residues" evidence="6">
    <location>
        <begin position="356"/>
        <end position="370"/>
    </location>
</feature>
<dbReference type="AlphaFoldDB" id="A0A2X0MGW8"/>
<feature type="compositionally biased region" description="Polar residues" evidence="6">
    <location>
        <begin position="961"/>
        <end position="997"/>
    </location>
</feature>
<evidence type="ECO:0000313" key="7">
    <source>
        <dbReference type="EMBL" id="SCZ90775.1"/>
    </source>
</evidence>
<keyword evidence="5" id="KW-0539">Nucleus</keyword>
<evidence type="ECO:0000313" key="8">
    <source>
        <dbReference type="Proteomes" id="UP000249723"/>
    </source>
</evidence>
<protein>
    <submittedName>
        <fullName evidence="7">BZ3500_MvSof-1268-A1-R1_Chr1-3g02238 protein</fullName>
    </submittedName>
</protein>
<accession>A0A2X0MGW8</accession>
<dbReference type="OrthoDB" id="2537877at2759"/>
<reference evidence="8" key="1">
    <citation type="submission" date="2016-10" db="EMBL/GenBank/DDBJ databases">
        <authorList>
            <person name="Jeantristanb JTB J.-T."/>
            <person name="Ricardo R."/>
        </authorList>
    </citation>
    <scope>NUCLEOTIDE SEQUENCE [LARGE SCALE GENOMIC DNA]</scope>
</reference>
<feature type="compositionally biased region" description="Polar residues" evidence="6">
    <location>
        <begin position="1009"/>
        <end position="1031"/>
    </location>
</feature>
<dbReference type="InterPro" id="IPR013907">
    <property type="entry name" value="Sds3"/>
</dbReference>